<evidence type="ECO:0000259" key="10">
    <source>
        <dbReference type="Pfam" id="PF05617"/>
    </source>
</evidence>
<keyword evidence="6" id="KW-0968">Cytoplasmic vesicle</keyword>
<evidence type="ECO:0000256" key="1">
    <source>
        <dbReference type="ARBA" id="ARBA00004541"/>
    </source>
</evidence>
<dbReference type="AlphaFoldDB" id="A0A067JBN2"/>
<evidence type="ECO:0000256" key="7">
    <source>
        <dbReference type="ARBA" id="ARBA00034457"/>
    </source>
</evidence>
<evidence type="ECO:0000256" key="9">
    <source>
        <dbReference type="SAM" id="MobiDB-lite"/>
    </source>
</evidence>
<dbReference type="InterPro" id="IPR008502">
    <property type="entry name" value="Prolamin-like"/>
</dbReference>
<dbReference type="GO" id="GO:0009567">
    <property type="term" value="P:double fertilization forming a zygote and endosperm"/>
    <property type="evidence" value="ECO:0007669"/>
    <property type="project" value="InterPro"/>
</dbReference>
<dbReference type="KEGG" id="jcu:105650183"/>
<keyword evidence="4" id="KW-0732">Signal</keyword>
<dbReference type="Pfam" id="PF05617">
    <property type="entry name" value="Prolamin_like"/>
    <property type="match status" value="1"/>
</dbReference>
<sequence length="138" mass="15333">MAYYPLKFLLFVAILATSLDYFNFSSARPLSSSSNLMARLKLDEESPNCWDSLIQLQACSGEIVMFFLNGETYLGHSCCHAIRIISEQCWPNLVDTIGFTDEEGDILEGYCIKEEAGNSDTLLTPPPPPHVVPNKVVP</sequence>
<keyword evidence="12" id="KW-1185">Reference proteome</keyword>
<evidence type="ECO:0000256" key="4">
    <source>
        <dbReference type="ARBA" id="ARBA00022729"/>
    </source>
</evidence>
<dbReference type="GO" id="GO:0031410">
    <property type="term" value="C:cytoplasmic vesicle"/>
    <property type="evidence" value="ECO:0007669"/>
    <property type="project" value="UniProtKB-SubCell"/>
</dbReference>
<dbReference type="OrthoDB" id="776947at2759"/>
<accession>A0A067JBN2</accession>
<comment type="similarity">
    <text evidence="8">Belongs to the plant egg cell-secreted peptide family.</text>
</comment>
<name>A0A067JBN2_JATCU</name>
<dbReference type="GO" id="GO:0005576">
    <property type="term" value="C:extracellular region"/>
    <property type="evidence" value="ECO:0007669"/>
    <property type="project" value="UniProtKB-SubCell"/>
</dbReference>
<dbReference type="PANTHER" id="PTHR35293">
    <property type="entry name" value="EGG CELL-SECRETED PROTEIN 1.5"/>
    <property type="match status" value="1"/>
</dbReference>
<gene>
    <name evidence="11" type="ORF">JCGZ_21672</name>
</gene>
<dbReference type="GO" id="GO:0080155">
    <property type="term" value="P:regulation of double fertilization forming a zygote and endosperm"/>
    <property type="evidence" value="ECO:0007669"/>
    <property type="project" value="UniProtKB-ARBA"/>
</dbReference>
<dbReference type="EMBL" id="KK915662">
    <property type="protein sequence ID" value="KDP21201.1"/>
    <property type="molecule type" value="Genomic_DNA"/>
</dbReference>
<keyword evidence="3" id="KW-0964">Secreted</keyword>
<reference evidence="11 12" key="1">
    <citation type="journal article" date="2014" name="PLoS ONE">
        <title>Global Analysis of Gene Expression Profiles in Physic Nut (Jatropha curcas L.) Seedlings Exposed to Salt Stress.</title>
        <authorList>
            <person name="Zhang L."/>
            <person name="Zhang C."/>
            <person name="Wu P."/>
            <person name="Chen Y."/>
            <person name="Li M."/>
            <person name="Jiang H."/>
            <person name="Wu G."/>
        </authorList>
    </citation>
    <scope>NUCLEOTIDE SEQUENCE [LARGE SCALE GENOMIC DNA]</scope>
    <source>
        <strain evidence="12">cv. GZQX0401</strain>
        <tissue evidence="11">Young leaves</tissue>
    </source>
</reference>
<dbReference type="InterPro" id="IPR044711">
    <property type="entry name" value="EC11-15"/>
</dbReference>
<dbReference type="PANTHER" id="PTHR35293:SF1">
    <property type="entry name" value="EGG CELL-SECRETED PROTEIN 1.5"/>
    <property type="match status" value="1"/>
</dbReference>
<evidence type="ECO:0000313" key="12">
    <source>
        <dbReference type="Proteomes" id="UP000027138"/>
    </source>
</evidence>
<evidence type="ECO:0000256" key="3">
    <source>
        <dbReference type="ARBA" id="ARBA00022525"/>
    </source>
</evidence>
<evidence type="ECO:0000313" key="11">
    <source>
        <dbReference type="EMBL" id="KDP21201.1"/>
    </source>
</evidence>
<evidence type="ECO:0000256" key="5">
    <source>
        <dbReference type="ARBA" id="ARBA00023279"/>
    </source>
</evidence>
<evidence type="ECO:0000256" key="2">
    <source>
        <dbReference type="ARBA" id="ARBA00004613"/>
    </source>
</evidence>
<dbReference type="Proteomes" id="UP000027138">
    <property type="component" value="Unassembled WGS sequence"/>
</dbReference>
<evidence type="ECO:0000256" key="8">
    <source>
        <dbReference type="ARBA" id="ARBA00034484"/>
    </source>
</evidence>
<protein>
    <recommendedName>
        <fullName evidence="10">Prolamin-like domain-containing protein</fullName>
    </recommendedName>
</protein>
<keyword evidence="5" id="KW-0278">Fertilization</keyword>
<feature type="region of interest" description="Disordered" evidence="9">
    <location>
        <begin position="118"/>
        <end position="138"/>
    </location>
</feature>
<evidence type="ECO:0000256" key="6">
    <source>
        <dbReference type="ARBA" id="ARBA00023329"/>
    </source>
</evidence>
<dbReference type="GO" id="GO:2000008">
    <property type="term" value="P:regulation of protein localization to cell surface"/>
    <property type="evidence" value="ECO:0007669"/>
    <property type="project" value="UniProtKB-ARBA"/>
</dbReference>
<comment type="function">
    <text evidence="7">Involved in the regulation of gamete interactions during the double fertilization and to prevent multiple-pollen tube attraction; mediates the redistribution of the gamete fusogen HAP2/GCS1 to the cell surface after secretion upon sperm arrival.</text>
</comment>
<comment type="subcellular location">
    <subcellularLocation>
        <location evidence="1">Cytoplasmic vesicle</location>
    </subcellularLocation>
    <subcellularLocation>
        <location evidence="2">Secreted</location>
    </subcellularLocation>
</comment>
<feature type="domain" description="Prolamin-like" evidence="10">
    <location>
        <begin position="48"/>
        <end position="111"/>
    </location>
</feature>
<proteinExistence type="inferred from homology"/>
<dbReference type="STRING" id="180498.A0A067JBN2"/>
<organism evidence="11 12">
    <name type="scientific">Jatropha curcas</name>
    <name type="common">Barbados nut</name>
    <dbReference type="NCBI Taxonomy" id="180498"/>
    <lineage>
        <taxon>Eukaryota</taxon>
        <taxon>Viridiplantae</taxon>
        <taxon>Streptophyta</taxon>
        <taxon>Embryophyta</taxon>
        <taxon>Tracheophyta</taxon>
        <taxon>Spermatophyta</taxon>
        <taxon>Magnoliopsida</taxon>
        <taxon>eudicotyledons</taxon>
        <taxon>Gunneridae</taxon>
        <taxon>Pentapetalae</taxon>
        <taxon>rosids</taxon>
        <taxon>fabids</taxon>
        <taxon>Malpighiales</taxon>
        <taxon>Euphorbiaceae</taxon>
        <taxon>Crotonoideae</taxon>
        <taxon>Jatropheae</taxon>
        <taxon>Jatropha</taxon>
    </lineage>
</organism>